<dbReference type="PRINTS" id="PR01217">
    <property type="entry name" value="PRICHEXTENSN"/>
</dbReference>
<gene>
    <name evidence="2" type="ORF">EGYM00392_LOCUS42807</name>
</gene>
<dbReference type="EMBL" id="HBGA01115121">
    <property type="protein sequence ID" value="CAD9031665.1"/>
    <property type="molecule type" value="Transcribed_RNA"/>
</dbReference>
<organism evidence="2">
    <name type="scientific">Eutreptiella gymnastica</name>
    <dbReference type="NCBI Taxonomy" id="73025"/>
    <lineage>
        <taxon>Eukaryota</taxon>
        <taxon>Discoba</taxon>
        <taxon>Euglenozoa</taxon>
        <taxon>Euglenida</taxon>
        <taxon>Spirocuta</taxon>
        <taxon>Euglenophyceae</taxon>
        <taxon>Eutreptiales</taxon>
        <taxon>Eutreptiaceae</taxon>
        <taxon>Eutreptiella</taxon>
    </lineage>
</organism>
<name>A0A7S1J3M7_9EUGL</name>
<feature type="region of interest" description="Disordered" evidence="1">
    <location>
        <begin position="279"/>
        <end position="500"/>
    </location>
</feature>
<sequence length="500" mass="54906">MDVQAEAALWRTECEEGQERDWLHLMCEAEGGIQGMELRRLRDLSEKLQRQLEAERFTRRKELVWRQEEAQREQVESDEAKLFACAVCVESQKRFLVLRDALNLSEAAARQVVTDVQAGIRRQLVAAEGQGQARAMLMGVEQAARTQLAALEGTEWAAAEVQQLRRDRETWERVARKNHEREEEAAWEQLQKEGLALRERIGRGMVEQAEVGARPQPEPVSSASACAEWVGTNVTAEARVGMKMEVETASDSDEEVAVATRTRSKIEVRHDERFLDGALYWDPSKGSNATAAARPTARPVTPPHRRGGARSTRKRRTSTEEPAPYPVHTPSLNPTAIPTPDPNQSPQPRHAPHGGVGSAESRPIPPTPTPTPTRIARQAHPRTPVPPSAPAAVRGPFATAVGAKRVADHPLQAAKRLRPSSGPPVAPTLAPTGSADPTPHRARESQPTHSPSPGPVPDLTRPGRSRSPTAHPQARPWPAPQAPTAARHPGDRTYCTGRQR</sequence>
<feature type="compositionally biased region" description="Basic residues" evidence="1">
    <location>
        <begin position="303"/>
        <end position="316"/>
    </location>
</feature>
<feature type="compositionally biased region" description="Low complexity" evidence="1">
    <location>
        <begin position="289"/>
        <end position="299"/>
    </location>
</feature>
<evidence type="ECO:0000256" key="1">
    <source>
        <dbReference type="SAM" id="MobiDB-lite"/>
    </source>
</evidence>
<protein>
    <submittedName>
        <fullName evidence="2">Uncharacterized protein</fullName>
    </submittedName>
</protein>
<accession>A0A7S1J3M7</accession>
<reference evidence="2" key="1">
    <citation type="submission" date="2021-01" db="EMBL/GenBank/DDBJ databases">
        <authorList>
            <person name="Corre E."/>
            <person name="Pelletier E."/>
            <person name="Niang G."/>
            <person name="Scheremetjew M."/>
            <person name="Finn R."/>
            <person name="Kale V."/>
            <person name="Holt S."/>
            <person name="Cochrane G."/>
            <person name="Meng A."/>
            <person name="Brown T."/>
            <person name="Cohen L."/>
        </authorList>
    </citation>
    <scope>NUCLEOTIDE SEQUENCE</scope>
    <source>
        <strain evidence="2">NIES-381</strain>
    </source>
</reference>
<proteinExistence type="predicted"/>
<evidence type="ECO:0000313" key="2">
    <source>
        <dbReference type="EMBL" id="CAD9031665.1"/>
    </source>
</evidence>
<dbReference type="AlphaFoldDB" id="A0A7S1J3M7"/>